<dbReference type="PANTHER" id="PTHR13140:SF706">
    <property type="entry name" value="DILUTE CLASS UNCONVENTIONAL MYOSIN, ISOFORM C"/>
    <property type="match status" value="1"/>
</dbReference>
<evidence type="ECO:0000256" key="5">
    <source>
        <dbReference type="ARBA" id="ARBA00023054"/>
    </source>
</evidence>
<dbReference type="PROSITE" id="PS50096">
    <property type="entry name" value="IQ"/>
    <property type="match status" value="3"/>
</dbReference>
<feature type="compositionally biased region" description="Low complexity" evidence="12">
    <location>
        <begin position="41"/>
        <end position="58"/>
    </location>
</feature>
<dbReference type="Gene3D" id="1.20.58.530">
    <property type="match status" value="1"/>
</dbReference>
<feature type="region of interest" description="Actin-binding" evidence="10">
    <location>
        <begin position="776"/>
        <end position="798"/>
    </location>
</feature>
<dbReference type="InterPro" id="IPR027417">
    <property type="entry name" value="P-loop_NTPase"/>
</dbReference>
<dbReference type="InterPro" id="IPR004009">
    <property type="entry name" value="SH3_Myosin"/>
</dbReference>
<evidence type="ECO:0000256" key="3">
    <source>
        <dbReference type="ARBA" id="ARBA00022840"/>
    </source>
</evidence>
<reference evidence="16 17" key="1">
    <citation type="submission" date="2020-02" db="EMBL/GenBank/DDBJ databases">
        <authorList>
            <person name="Ma Q."/>
            <person name="Huang Y."/>
            <person name="Song X."/>
            <person name="Pei D."/>
        </authorList>
    </citation>
    <scope>NUCLEOTIDE SEQUENCE [LARGE SCALE GENOMIC DNA]</scope>
    <source>
        <strain evidence="16">Sxm20200214</strain>
        <tissue evidence="16">Leaf</tissue>
    </source>
</reference>
<proteinExistence type="inferred from homology"/>
<dbReference type="Gene3D" id="1.20.5.190">
    <property type="match status" value="1"/>
</dbReference>
<evidence type="ECO:0000259" key="15">
    <source>
        <dbReference type="PROSITE" id="PS51844"/>
    </source>
</evidence>
<dbReference type="GO" id="GO:0005737">
    <property type="term" value="C:cytoplasm"/>
    <property type="evidence" value="ECO:0007669"/>
    <property type="project" value="TreeGrafter"/>
</dbReference>
<feature type="domain" description="Myosin N-terminal SH3-like" evidence="15">
    <location>
        <begin position="153"/>
        <end position="202"/>
    </location>
</feature>
<keyword evidence="13" id="KW-1133">Transmembrane helix</keyword>
<feature type="region of interest" description="Disordered" evidence="12">
    <location>
        <begin position="1"/>
        <end position="119"/>
    </location>
</feature>
<feature type="region of interest" description="Disordered" evidence="12">
    <location>
        <begin position="1086"/>
        <end position="1137"/>
    </location>
</feature>
<dbReference type="GO" id="GO:0005516">
    <property type="term" value="F:calmodulin binding"/>
    <property type="evidence" value="ECO:0007669"/>
    <property type="project" value="UniProtKB-KW"/>
</dbReference>
<dbReference type="InterPro" id="IPR057535">
    <property type="entry name" value="MYO1-3_N_SH3"/>
</dbReference>
<feature type="compositionally biased region" description="Polar residues" evidence="12">
    <location>
        <begin position="1"/>
        <end position="12"/>
    </location>
</feature>
<dbReference type="GO" id="GO:0051015">
    <property type="term" value="F:actin filament binding"/>
    <property type="evidence" value="ECO:0007669"/>
    <property type="project" value="TreeGrafter"/>
</dbReference>
<dbReference type="Gene3D" id="1.20.120.720">
    <property type="entry name" value="Myosin VI head, motor domain, U50 subdomain"/>
    <property type="match status" value="1"/>
</dbReference>
<dbReference type="Pfam" id="PF00063">
    <property type="entry name" value="Myosin_head"/>
    <property type="match status" value="1"/>
</dbReference>
<keyword evidence="13" id="KW-0812">Transmembrane</keyword>
<dbReference type="FunFam" id="1.10.10.820:FF:000001">
    <property type="entry name" value="Myosin heavy chain"/>
    <property type="match status" value="1"/>
</dbReference>
<keyword evidence="1" id="KW-0677">Repeat</keyword>
<feature type="domain" description="Myosin motor" evidence="14">
    <location>
        <begin position="206"/>
        <end position="895"/>
    </location>
</feature>
<evidence type="ECO:0000256" key="6">
    <source>
        <dbReference type="ARBA" id="ARBA00023123"/>
    </source>
</evidence>
<protein>
    <submittedName>
        <fullName evidence="16">Uncharacterized protein</fullName>
    </submittedName>
</protein>
<dbReference type="OrthoDB" id="6108017at2759"/>
<evidence type="ECO:0000256" key="2">
    <source>
        <dbReference type="ARBA" id="ARBA00022741"/>
    </source>
</evidence>
<dbReference type="InterPro" id="IPR001609">
    <property type="entry name" value="Myosin_head_motor_dom-like"/>
</dbReference>
<keyword evidence="13" id="KW-0472">Membrane</keyword>
<gene>
    <name evidence="16" type="ORF">Bca52824_022123</name>
</gene>
<dbReference type="FunFam" id="1.20.58.530:FF:000013">
    <property type="entry name" value="Unconventional myosin-XIX"/>
    <property type="match status" value="1"/>
</dbReference>
<dbReference type="CDD" id="cd01383">
    <property type="entry name" value="MYSc_Myo8"/>
    <property type="match status" value="1"/>
</dbReference>
<evidence type="ECO:0000256" key="13">
    <source>
        <dbReference type="SAM" id="Phobius"/>
    </source>
</evidence>
<evidence type="ECO:0000259" key="14">
    <source>
        <dbReference type="PROSITE" id="PS51456"/>
    </source>
</evidence>
<dbReference type="Gene3D" id="1.10.10.820">
    <property type="match status" value="1"/>
</dbReference>
<dbReference type="Pfam" id="PF00612">
    <property type="entry name" value="IQ"/>
    <property type="match status" value="2"/>
</dbReference>
<evidence type="ECO:0000256" key="4">
    <source>
        <dbReference type="ARBA" id="ARBA00022860"/>
    </source>
</evidence>
<dbReference type="SUPFAM" id="SSF52540">
    <property type="entry name" value="P-loop containing nucleoside triphosphate hydrolases"/>
    <property type="match status" value="1"/>
</dbReference>
<evidence type="ECO:0000256" key="12">
    <source>
        <dbReference type="SAM" id="MobiDB-lite"/>
    </source>
</evidence>
<evidence type="ECO:0000256" key="9">
    <source>
        <dbReference type="ARBA" id="ARBA00060862"/>
    </source>
</evidence>
<keyword evidence="4" id="KW-0112">Calmodulin-binding</keyword>
<dbReference type="PRINTS" id="PR00193">
    <property type="entry name" value="MYOSINHEAVY"/>
</dbReference>
<name>A0A8X7VG22_BRACI</name>
<feature type="compositionally biased region" description="Basic and acidic residues" evidence="12">
    <location>
        <begin position="20"/>
        <end position="33"/>
    </location>
</feature>
<feature type="coiled-coil region" evidence="11">
    <location>
        <begin position="1016"/>
        <end position="1064"/>
    </location>
</feature>
<feature type="binding site" evidence="10">
    <location>
        <begin position="320"/>
        <end position="327"/>
    </location>
    <ligand>
        <name>ATP</name>
        <dbReference type="ChEBI" id="CHEBI:30616"/>
    </ligand>
</feature>
<dbReference type="GO" id="GO:0005524">
    <property type="term" value="F:ATP binding"/>
    <property type="evidence" value="ECO:0007669"/>
    <property type="project" value="UniProtKB-UniRule"/>
</dbReference>
<dbReference type="Proteomes" id="UP000886595">
    <property type="component" value="Unassembled WGS sequence"/>
</dbReference>
<keyword evidence="6 10" id="KW-0518">Myosin</keyword>
<keyword evidence="17" id="KW-1185">Reference proteome</keyword>
<keyword evidence="5 11" id="KW-0175">Coiled coil</keyword>
<dbReference type="PROSITE" id="PS51456">
    <property type="entry name" value="MYOSIN_MOTOR"/>
    <property type="match status" value="1"/>
</dbReference>
<dbReference type="SMART" id="SM00242">
    <property type="entry name" value="MYSc"/>
    <property type="match status" value="1"/>
</dbReference>
<evidence type="ECO:0000313" key="17">
    <source>
        <dbReference type="Proteomes" id="UP000886595"/>
    </source>
</evidence>
<evidence type="ECO:0000256" key="8">
    <source>
        <dbReference type="ARBA" id="ARBA00023203"/>
    </source>
</evidence>
<dbReference type="GO" id="GO:0007015">
    <property type="term" value="P:actin filament organization"/>
    <property type="evidence" value="ECO:0007669"/>
    <property type="project" value="TreeGrafter"/>
</dbReference>
<keyword evidence="2 10" id="KW-0547">Nucleotide-binding</keyword>
<evidence type="ECO:0000256" key="10">
    <source>
        <dbReference type="PROSITE-ProRule" id="PRU00782"/>
    </source>
</evidence>
<feature type="compositionally biased region" description="Basic and acidic residues" evidence="12">
    <location>
        <begin position="77"/>
        <end position="98"/>
    </location>
</feature>
<dbReference type="InterPro" id="IPR036022">
    <property type="entry name" value="MYSc_Myo8"/>
</dbReference>
<dbReference type="InterPro" id="IPR000048">
    <property type="entry name" value="IQ_motif_EF-hand-BS"/>
</dbReference>
<organism evidence="16 17">
    <name type="scientific">Brassica carinata</name>
    <name type="common">Ethiopian mustard</name>
    <name type="synonym">Abyssinian cabbage</name>
    <dbReference type="NCBI Taxonomy" id="52824"/>
    <lineage>
        <taxon>Eukaryota</taxon>
        <taxon>Viridiplantae</taxon>
        <taxon>Streptophyta</taxon>
        <taxon>Embryophyta</taxon>
        <taxon>Tracheophyta</taxon>
        <taxon>Spermatophyta</taxon>
        <taxon>Magnoliopsida</taxon>
        <taxon>eudicotyledons</taxon>
        <taxon>Gunneridae</taxon>
        <taxon>Pentapetalae</taxon>
        <taxon>rosids</taxon>
        <taxon>malvids</taxon>
        <taxon>Brassicales</taxon>
        <taxon>Brassicaceae</taxon>
        <taxon>Brassiceae</taxon>
        <taxon>Brassica</taxon>
    </lineage>
</organism>
<dbReference type="FunFam" id="1.20.120.720:FF:000028">
    <property type="entry name" value="Myosin IE heavy chain"/>
    <property type="match status" value="1"/>
</dbReference>
<evidence type="ECO:0000313" key="16">
    <source>
        <dbReference type="EMBL" id="KAG2310566.1"/>
    </source>
</evidence>
<dbReference type="InterPro" id="IPR036961">
    <property type="entry name" value="Kinesin_motor_dom_sf"/>
</dbReference>
<feature type="transmembrane region" description="Helical" evidence="13">
    <location>
        <begin position="234"/>
        <end position="258"/>
    </location>
</feature>
<dbReference type="GO" id="GO:0016459">
    <property type="term" value="C:myosin complex"/>
    <property type="evidence" value="ECO:0007669"/>
    <property type="project" value="UniProtKB-KW"/>
</dbReference>
<keyword evidence="3 10" id="KW-0067">ATP-binding</keyword>
<feature type="compositionally biased region" description="Low complexity" evidence="12">
    <location>
        <begin position="1111"/>
        <end position="1133"/>
    </location>
</feature>
<evidence type="ECO:0000256" key="11">
    <source>
        <dbReference type="SAM" id="Coils"/>
    </source>
</evidence>
<evidence type="ECO:0000256" key="7">
    <source>
        <dbReference type="ARBA" id="ARBA00023175"/>
    </source>
</evidence>
<dbReference type="GO" id="GO:0000146">
    <property type="term" value="F:microfilament motor activity"/>
    <property type="evidence" value="ECO:0007669"/>
    <property type="project" value="TreeGrafter"/>
</dbReference>
<dbReference type="PROSITE" id="PS51844">
    <property type="entry name" value="SH3_LIKE"/>
    <property type="match status" value="1"/>
</dbReference>
<accession>A0A8X7VG22</accession>
<dbReference type="GO" id="GO:0016020">
    <property type="term" value="C:membrane"/>
    <property type="evidence" value="ECO:0007669"/>
    <property type="project" value="TreeGrafter"/>
</dbReference>
<dbReference type="EMBL" id="JAAMPC010000005">
    <property type="protein sequence ID" value="KAG2310566.1"/>
    <property type="molecule type" value="Genomic_DNA"/>
</dbReference>
<dbReference type="Gene3D" id="6.20.240.20">
    <property type="match status" value="1"/>
</dbReference>
<keyword evidence="8 10" id="KW-0009">Actin-binding</keyword>
<evidence type="ECO:0000256" key="1">
    <source>
        <dbReference type="ARBA" id="ARBA00022737"/>
    </source>
</evidence>
<sequence length="1230" mass="139455">MMLSASPNTLAKSSLEEMLESLRQKDESDRPPRDIPPALPSRPNSRARLPSARRSLPAKFNVCSVMEDQNQNGSVASKEETEPEKKEEGKRKEKDFGVKRNSFGSKKMRTGHRSESPYVAEKVEEVSAAKVSPVENVEEQRPEWNNNVEYFINKKLRVWCRVANGQWQLGKIQSTSADSSLVILSTANVVKVSTEDLFPANPDILEGVEDLIQLSYLNEPSVLYNLRVRYSQDVIYVSLLQTLSISFSLLVLTFLILLQSKAGPVLIAVNPFKSVQIYGNDIISAYQKKAVDAPHVYAVADAAFDEMMREEKNQSIIISGESGAGKTETAKYAMQYLAALGGGSSGVEYEILKTTSILEAFGNAKTSRNANSSRFGKLIEIHFSAMGKICGAKLETLSSFDQSRVAQLFNGERSYHIFYELCAGASPILKERLKLKTASEYTYLNQSDCLTIDGVDDAQKFRKLLEAFDIVQIPKEHQERVFALLAAVLWLGNVSFRVTDNENHVEVVADEAITNAAMLMGCNSEELAVGLATRKIQAGTDCIAKKLTLRQATDMRDGIAKFIYASLFEWLVEQINIALEVGKSRTGRSISILDIYGFESFKNNSFEQFCINYANERLQQHFNRHLFKLEQEEYEEDGIDWTKVNFDDNQECLDLIEKKPIGLLSLLDEESNFPKATDLTFANKLKQHLKTNSCFKGERGRAFRVNHYAGEVLYDTNGFLEKNRDPLPAALIHLLASSDCQLLKLFSTKMRNTSQKPLMLSDSTNQTVGTKFKGQLFKLMNTLENTTPHFIRCIKPNSKQLPMVYEEDLVLQQLRCCGVLEVVRISRSGYPTRLTHQEFAGRYGFLLSDKKVSQDLSVSIAVLKQYDVHPEMYQVGYTKLYLRTGQIGIFEDRRKKLLQGIVGLQKRFRGHLSRENFQSMRNGALVLQSYVRGVIARKMFDIDAKLHADSVSETSTGELTAVIHLQSAVRGWLARKRFNSMQREKELLNVTTISKKKAGRRISEEKEQFQVQPSAMSDLQKRVLESEAALVQKEEENTALREQLRQFEERWSEYEIKMKSMEETWQMQMSSLQMSLAAARKSLATENVTGQAGGGRQDTSVSPFGYESEDTTSTTATPGLRTPTTNFTNGNTPELRSRELNGSLNAVNHLAREFDQRRLNFDEDARAIVEVKVEPQATTANGQQEQHPEDEFRRLKLRFETWKKDYKARLRETKARLHSDKRRHRKWWGK</sequence>
<dbReference type="Gene3D" id="3.40.850.10">
    <property type="entry name" value="Kinesin motor domain"/>
    <property type="match status" value="1"/>
</dbReference>
<dbReference type="Pfam" id="PF25369">
    <property type="entry name" value="SH3_VIII-1_N"/>
    <property type="match status" value="1"/>
</dbReference>
<comment type="similarity">
    <text evidence="9">Belongs to the TRAFAC class myosin-kinesin ATPase superfamily. Myosin family. Plant myosin class VIII subfamily.</text>
</comment>
<dbReference type="PANTHER" id="PTHR13140">
    <property type="entry name" value="MYOSIN"/>
    <property type="match status" value="1"/>
</dbReference>
<dbReference type="SMART" id="SM00015">
    <property type="entry name" value="IQ"/>
    <property type="match status" value="3"/>
</dbReference>
<comment type="caution">
    <text evidence="16">The sequence shown here is derived from an EMBL/GenBank/DDBJ whole genome shotgun (WGS) entry which is preliminary data.</text>
</comment>
<keyword evidence="7 10" id="KW-0505">Motor protein</keyword>
<dbReference type="GO" id="GO:0030048">
    <property type="term" value="P:actin filament-based movement"/>
    <property type="evidence" value="ECO:0007669"/>
    <property type="project" value="UniProtKB-ARBA"/>
</dbReference>
<dbReference type="AlphaFoldDB" id="A0A8X7VG22"/>